<dbReference type="OrthoDB" id="340227at2759"/>
<feature type="compositionally biased region" description="Low complexity" evidence="3">
    <location>
        <begin position="291"/>
        <end position="311"/>
    </location>
</feature>
<dbReference type="CDD" id="cd07323">
    <property type="entry name" value="LAM"/>
    <property type="match status" value="1"/>
</dbReference>
<feature type="compositionally biased region" description="Polar residues" evidence="3">
    <location>
        <begin position="250"/>
        <end position="260"/>
    </location>
</feature>
<feature type="compositionally biased region" description="Polar residues" evidence="3">
    <location>
        <begin position="226"/>
        <end position="241"/>
    </location>
</feature>
<protein>
    <recommendedName>
        <fullName evidence="4">HTH La-type RNA-binding domain-containing protein</fullName>
    </recommendedName>
</protein>
<dbReference type="Gene3D" id="1.10.10.10">
    <property type="entry name" value="Winged helix-like DNA-binding domain superfamily/Winged helix DNA-binding domain"/>
    <property type="match status" value="1"/>
</dbReference>
<feature type="region of interest" description="Disordered" evidence="3">
    <location>
        <begin position="164"/>
        <end position="312"/>
    </location>
</feature>
<dbReference type="PROSITE" id="PS50961">
    <property type="entry name" value="HTH_LA"/>
    <property type="match status" value="1"/>
</dbReference>
<keyword evidence="1 2" id="KW-0694">RNA-binding</keyword>
<feature type="compositionally biased region" description="Polar residues" evidence="3">
    <location>
        <begin position="96"/>
        <end position="129"/>
    </location>
</feature>
<feature type="compositionally biased region" description="Low complexity" evidence="3">
    <location>
        <begin position="174"/>
        <end position="194"/>
    </location>
</feature>
<name>A0A9P7V9I4_9ASCO</name>
<dbReference type="Proteomes" id="UP000790833">
    <property type="component" value="Unassembled WGS sequence"/>
</dbReference>
<evidence type="ECO:0000313" key="6">
    <source>
        <dbReference type="Proteomes" id="UP000790833"/>
    </source>
</evidence>
<sequence length="577" mass="63407">MSSSPISYANVAANGSAEPVSGSAASTVGANSSTTTTATTATTTATESSNVVPEESTVTSEIPPSEISKASSTSTSAPAKKEKKILAPAPVPTESVWGTPTVSASSSVSNGEDTSASLPTDTHLQSSISEKYPQLAEAATASTSSKSSLQKFIKPITTKWVPITAKVSLPNPRNNPNSNNSNGNSNSSSNNQQRQNKKNKNKSKNSSASNGQQQQHQQNGSIKKQTSQQSLNKKTQSVDSSEQFEEASSGEFSSMPGSTESGDTSLPDASSSSAVPSESKDADERYQQHGYNNQPHKNQNQQNYKQNYYPQGYDNNRQRFNANNGAVPNISGMQRNYRRYNNNINNGVQQYRQNQFNLHGQLPPQAPIDPQASMQHAQVQVHAHAHAYPPNGYYQHQAFAQAPGYPYNSHNNRAYKPQNGQYRPSMSNNNSRNYRNNGGYRQQVNGGFVPNNAFYPPSKSQIPPPISPKQDPQQALIQQIDYYFSLDNLIRDVFLRKNMDEEGWVPLRLILEFKRVKIIVNGIQNSNEEETATSDELILESVDKCENVDIKKEGTTIDDVKLRVKENFEQWLFTEAH</sequence>
<evidence type="ECO:0000259" key="4">
    <source>
        <dbReference type="PROSITE" id="PS50961"/>
    </source>
</evidence>
<reference evidence="5" key="1">
    <citation type="submission" date="2021-03" db="EMBL/GenBank/DDBJ databases">
        <authorList>
            <person name="Palmer J.M."/>
        </authorList>
    </citation>
    <scope>NUCLEOTIDE SEQUENCE</scope>
    <source>
        <strain evidence="5">ARV_011</strain>
    </source>
</reference>
<dbReference type="Pfam" id="PF05383">
    <property type="entry name" value="La"/>
    <property type="match status" value="1"/>
</dbReference>
<feature type="region of interest" description="Disordered" evidence="3">
    <location>
        <begin position="15"/>
        <end position="150"/>
    </location>
</feature>
<feature type="compositionally biased region" description="Low complexity" evidence="3">
    <location>
        <begin position="204"/>
        <end position="225"/>
    </location>
</feature>
<evidence type="ECO:0000256" key="2">
    <source>
        <dbReference type="PROSITE-ProRule" id="PRU00332"/>
    </source>
</evidence>
<keyword evidence="6" id="KW-1185">Reference proteome</keyword>
<dbReference type="InterPro" id="IPR036390">
    <property type="entry name" value="WH_DNA-bd_sf"/>
</dbReference>
<dbReference type="SMART" id="SM00715">
    <property type="entry name" value="LA"/>
    <property type="match status" value="1"/>
</dbReference>
<dbReference type="AlphaFoldDB" id="A0A9P7V9I4"/>
<dbReference type="PANTHER" id="PTHR22792">
    <property type="entry name" value="LUPUS LA PROTEIN-RELATED"/>
    <property type="match status" value="1"/>
</dbReference>
<evidence type="ECO:0000256" key="1">
    <source>
        <dbReference type="ARBA" id="ARBA00022884"/>
    </source>
</evidence>
<feature type="domain" description="HTH La-type RNA-binding" evidence="4">
    <location>
        <begin position="466"/>
        <end position="567"/>
    </location>
</feature>
<gene>
    <name evidence="5" type="ORF">KQ657_000481</name>
</gene>
<dbReference type="GO" id="GO:0003723">
    <property type="term" value="F:RNA binding"/>
    <property type="evidence" value="ECO:0007669"/>
    <property type="project" value="UniProtKB-UniRule"/>
</dbReference>
<dbReference type="InterPro" id="IPR045180">
    <property type="entry name" value="La_dom_prot"/>
</dbReference>
<evidence type="ECO:0000313" key="5">
    <source>
        <dbReference type="EMBL" id="KAG7193788.1"/>
    </source>
</evidence>
<dbReference type="InterPro" id="IPR006630">
    <property type="entry name" value="La_HTH"/>
</dbReference>
<proteinExistence type="predicted"/>
<dbReference type="RefSeq" id="XP_043049336.1">
    <property type="nucleotide sequence ID" value="XM_043191324.1"/>
</dbReference>
<feature type="compositionally biased region" description="Low complexity" evidence="3">
    <location>
        <begin position="134"/>
        <end position="150"/>
    </location>
</feature>
<feature type="compositionally biased region" description="Low complexity" evidence="3">
    <location>
        <begin position="63"/>
        <end position="78"/>
    </location>
</feature>
<feature type="compositionally biased region" description="Basic and acidic residues" evidence="3">
    <location>
        <begin position="278"/>
        <end position="287"/>
    </location>
</feature>
<dbReference type="InterPro" id="IPR036388">
    <property type="entry name" value="WH-like_DNA-bd_sf"/>
</dbReference>
<accession>A0A9P7V9I4</accession>
<comment type="caution">
    <text evidence="5">The sequence shown here is derived from an EMBL/GenBank/DDBJ whole genome shotgun (WGS) entry which is preliminary data.</text>
</comment>
<organism evidence="5 6">
    <name type="scientific">Scheffersomyces spartinae</name>
    <dbReference type="NCBI Taxonomy" id="45513"/>
    <lineage>
        <taxon>Eukaryota</taxon>
        <taxon>Fungi</taxon>
        <taxon>Dikarya</taxon>
        <taxon>Ascomycota</taxon>
        <taxon>Saccharomycotina</taxon>
        <taxon>Pichiomycetes</taxon>
        <taxon>Debaryomycetaceae</taxon>
        <taxon>Scheffersomyces</taxon>
    </lineage>
</organism>
<dbReference type="SUPFAM" id="SSF46785">
    <property type="entry name" value="Winged helix' DNA-binding domain"/>
    <property type="match status" value="1"/>
</dbReference>
<dbReference type="GeneID" id="66113855"/>
<feature type="compositionally biased region" description="Low complexity" evidence="3">
    <location>
        <begin position="261"/>
        <end position="277"/>
    </location>
</feature>
<evidence type="ECO:0000256" key="3">
    <source>
        <dbReference type="SAM" id="MobiDB-lite"/>
    </source>
</evidence>
<dbReference type="EMBL" id="JAHMUF010000010">
    <property type="protein sequence ID" value="KAG7193788.1"/>
    <property type="molecule type" value="Genomic_DNA"/>
</dbReference>
<feature type="compositionally biased region" description="Low complexity" evidence="3">
    <location>
        <begin position="20"/>
        <end position="52"/>
    </location>
</feature>